<accession>A0A183HI02</accession>
<evidence type="ECO:0000313" key="2">
    <source>
        <dbReference type="Proteomes" id="UP000267606"/>
    </source>
</evidence>
<reference evidence="3" key="1">
    <citation type="submission" date="2016-06" db="UniProtKB">
        <authorList>
            <consortium name="WormBaseParasite"/>
        </authorList>
    </citation>
    <scope>IDENTIFICATION</scope>
</reference>
<proteinExistence type="predicted"/>
<organism evidence="3">
    <name type="scientific">Onchocerca flexuosa</name>
    <dbReference type="NCBI Taxonomy" id="387005"/>
    <lineage>
        <taxon>Eukaryota</taxon>
        <taxon>Metazoa</taxon>
        <taxon>Ecdysozoa</taxon>
        <taxon>Nematoda</taxon>
        <taxon>Chromadorea</taxon>
        <taxon>Rhabditida</taxon>
        <taxon>Spirurina</taxon>
        <taxon>Spiruromorpha</taxon>
        <taxon>Filarioidea</taxon>
        <taxon>Onchocercidae</taxon>
        <taxon>Onchocerca</taxon>
    </lineage>
</organism>
<protein>
    <submittedName>
        <fullName evidence="3">Phage protein</fullName>
    </submittedName>
</protein>
<keyword evidence="2" id="KW-1185">Reference proteome</keyword>
<sequence length="66" mass="7500">MRKEYQLRINDASRVAQIYLKVTSKVGSMLGYKFMLIGESGSVVEVESDDSYHCCCDDKIKVMKCV</sequence>
<dbReference type="Proteomes" id="UP000267606">
    <property type="component" value="Unassembled WGS sequence"/>
</dbReference>
<gene>
    <name evidence="1" type="ORF">OFLC_LOCUS7114</name>
</gene>
<name>A0A183HI02_9BILA</name>
<reference evidence="1 2" key="2">
    <citation type="submission" date="2018-11" db="EMBL/GenBank/DDBJ databases">
        <authorList>
            <consortium name="Pathogen Informatics"/>
        </authorList>
    </citation>
    <scope>NUCLEOTIDE SEQUENCE [LARGE SCALE GENOMIC DNA]</scope>
</reference>
<dbReference type="EMBL" id="UZAJ01007204">
    <property type="protein sequence ID" value="VDO49387.1"/>
    <property type="molecule type" value="Genomic_DNA"/>
</dbReference>
<dbReference type="AlphaFoldDB" id="A0A183HI02"/>
<dbReference type="WBParaSite" id="OFLC_0000711301-mRNA-1">
    <property type="protein sequence ID" value="OFLC_0000711301-mRNA-1"/>
    <property type="gene ID" value="OFLC_0000711301"/>
</dbReference>
<evidence type="ECO:0000313" key="3">
    <source>
        <dbReference type="WBParaSite" id="OFLC_0000711301-mRNA-1"/>
    </source>
</evidence>
<evidence type="ECO:0000313" key="1">
    <source>
        <dbReference type="EMBL" id="VDO49387.1"/>
    </source>
</evidence>